<dbReference type="GO" id="GO:0003700">
    <property type="term" value="F:DNA-binding transcription factor activity"/>
    <property type="evidence" value="ECO:0007669"/>
    <property type="project" value="TreeGrafter"/>
</dbReference>
<dbReference type="InterPro" id="IPR009057">
    <property type="entry name" value="Homeodomain-like_sf"/>
</dbReference>
<evidence type="ECO:0000259" key="3">
    <source>
        <dbReference type="PROSITE" id="PS50977"/>
    </source>
</evidence>
<dbReference type="SUPFAM" id="SSF46689">
    <property type="entry name" value="Homeodomain-like"/>
    <property type="match status" value="1"/>
</dbReference>
<organism evidence="4 5">
    <name type="scientific">Corynebacterium macclintockiae</name>
    <dbReference type="NCBI Taxonomy" id="2913501"/>
    <lineage>
        <taxon>Bacteria</taxon>
        <taxon>Bacillati</taxon>
        <taxon>Actinomycetota</taxon>
        <taxon>Actinomycetes</taxon>
        <taxon>Mycobacteriales</taxon>
        <taxon>Corynebacteriaceae</taxon>
        <taxon>Corynebacterium</taxon>
    </lineage>
</organism>
<dbReference type="AlphaFoldDB" id="A0A9X3M4S1"/>
<dbReference type="PANTHER" id="PTHR30055">
    <property type="entry name" value="HTH-TYPE TRANSCRIPTIONAL REGULATOR RUTR"/>
    <property type="match status" value="1"/>
</dbReference>
<name>A0A9X3M4S1_9CORY</name>
<dbReference type="Proteomes" id="UP001146505">
    <property type="component" value="Unassembled WGS sequence"/>
</dbReference>
<sequence length="221" mass="24596">MSSSSSIPEPSASRREEKKALTKRSLIDAAVDLFINDGPEAATVHAITKRAGVSPRTFHNYFERRDDVFAYYLHDVFENFAQHLHDIAADHPTGRTADILRDTMWTYCYPPQSPEGEILDPTVPDIRKFKPLLIMLEHPQKNSSGESLEVDLPSLTQPGTTAICEIDPALTPFDAFLLLDVSFSIALRAMEAAVDDRLSAGSTPRELYDRAFDMLASVDRG</sequence>
<dbReference type="GO" id="GO:0000976">
    <property type="term" value="F:transcription cis-regulatory region binding"/>
    <property type="evidence" value="ECO:0007669"/>
    <property type="project" value="TreeGrafter"/>
</dbReference>
<dbReference type="PROSITE" id="PS50977">
    <property type="entry name" value="HTH_TETR_2"/>
    <property type="match status" value="1"/>
</dbReference>
<dbReference type="InterPro" id="IPR050109">
    <property type="entry name" value="HTH-type_TetR-like_transc_reg"/>
</dbReference>
<reference evidence="4" key="1">
    <citation type="submission" date="2022-02" db="EMBL/GenBank/DDBJ databases">
        <title>Corynebacterium sp. from urogenital microbiome.</title>
        <authorList>
            <person name="Cappelli E.A."/>
            <person name="Ribeiro T.G."/>
            <person name="Peixe L."/>
        </authorList>
    </citation>
    <scope>NUCLEOTIDE SEQUENCE</scope>
    <source>
        <strain evidence="4">C9Ua_112</strain>
    </source>
</reference>
<evidence type="ECO:0000256" key="1">
    <source>
        <dbReference type="ARBA" id="ARBA00023125"/>
    </source>
</evidence>
<evidence type="ECO:0000313" key="5">
    <source>
        <dbReference type="Proteomes" id="UP001146505"/>
    </source>
</evidence>
<proteinExistence type="predicted"/>
<accession>A0A9X3M4S1</accession>
<feature type="DNA-binding region" description="H-T-H motif" evidence="2">
    <location>
        <begin position="43"/>
        <end position="62"/>
    </location>
</feature>
<protein>
    <submittedName>
        <fullName evidence="4">TetR/AcrR family transcriptional regulator</fullName>
    </submittedName>
</protein>
<feature type="domain" description="HTH tetR-type" evidence="3">
    <location>
        <begin position="20"/>
        <end position="80"/>
    </location>
</feature>
<dbReference type="PANTHER" id="PTHR30055:SF226">
    <property type="entry name" value="HTH-TYPE TRANSCRIPTIONAL REGULATOR PKSA"/>
    <property type="match status" value="1"/>
</dbReference>
<dbReference type="RefSeq" id="WP_051893814.1">
    <property type="nucleotide sequence ID" value="NZ_JAKMUV010000001.1"/>
</dbReference>
<dbReference type="PRINTS" id="PR00455">
    <property type="entry name" value="HTHTETR"/>
</dbReference>
<gene>
    <name evidence="4" type="ORF">L8U58_01240</name>
</gene>
<dbReference type="EMBL" id="JAKMUV010000001">
    <property type="protein sequence ID" value="MCZ9304170.1"/>
    <property type="molecule type" value="Genomic_DNA"/>
</dbReference>
<evidence type="ECO:0000313" key="4">
    <source>
        <dbReference type="EMBL" id="MCZ9304170.1"/>
    </source>
</evidence>
<evidence type="ECO:0000256" key="2">
    <source>
        <dbReference type="PROSITE-ProRule" id="PRU00335"/>
    </source>
</evidence>
<dbReference type="InterPro" id="IPR001647">
    <property type="entry name" value="HTH_TetR"/>
</dbReference>
<dbReference type="Gene3D" id="1.10.357.10">
    <property type="entry name" value="Tetracycline Repressor, domain 2"/>
    <property type="match status" value="1"/>
</dbReference>
<keyword evidence="1 2" id="KW-0238">DNA-binding</keyword>
<dbReference type="GeneID" id="301812148"/>
<dbReference type="Pfam" id="PF00440">
    <property type="entry name" value="TetR_N"/>
    <property type="match status" value="1"/>
</dbReference>
<keyword evidence="5" id="KW-1185">Reference proteome</keyword>
<comment type="caution">
    <text evidence="4">The sequence shown here is derived from an EMBL/GenBank/DDBJ whole genome shotgun (WGS) entry which is preliminary data.</text>
</comment>